<keyword evidence="5 6" id="KW-0460">Magnesium</keyword>
<dbReference type="InterPro" id="IPR044153">
    <property type="entry name" value="PIN_Pae0151-like"/>
</dbReference>
<dbReference type="GO" id="GO:0016787">
    <property type="term" value="F:hydrolase activity"/>
    <property type="evidence" value="ECO:0007669"/>
    <property type="project" value="UniProtKB-KW"/>
</dbReference>
<keyword evidence="3 6" id="KW-0479">Metal-binding</keyword>
<dbReference type="CDD" id="cd09873">
    <property type="entry name" value="PIN_Pae0151-like"/>
    <property type="match status" value="1"/>
</dbReference>
<dbReference type="RefSeq" id="WP_183319908.1">
    <property type="nucleotide sequence ID" value="NZ_JACHVQ010000001.1"/>
</dbReference>
<comment type="caution">
    <text evidence="8">The sequence shown here is derived from an EMBL/GenBank/DDBJ whole genome shotgun (WGS) entry which is preliminary data.</text>
</comment>
<feature type="binding site" evidence="6">
    <location>
        <position position="7"/>
    </location>
    <ligand>
        <name>Mg(2+)</name>
        <dbReference type="ChEBI" id="CHEBI:18420"/>
    </ligand>
</feature>
<protein>
    <recommendedName>
        <fullName evidence="6">Ribonuclease VapC</fullName>
        <shortName evidence="6">RNase VapC</shortName>
        <ecNumber evidence="6">3.1.-.-</ecNumber>
    </recommendedName>
    <alternativeName>
        <fullName evidence="6">Toxin VapC</fullName>
    </alternativeName>
</protein>
<dbReference type="HAMAP" id="MF_00265">
    <property type="entry name" value="VapC_Nob1"/>
    <property type="match status" value="1"/>
</dbReference>
<accession>A0A839NAP3</accession>
<keyword evidence="6" id="KW-0800">Toxin</keyword>
<evidence type="ECO:0000256" key="6">
    <source>
        <dbReference type="HAMAP-Rule" id="MF_00265"/>
    </source>
</evidence>
<keyword evidence="1 6" id="KW-1277">Toxin-antitoxin system</keyword>
<dbReference type="GO" id="GO:0090729">
    <property type="term" value="F:toxin activity"/>
    <property type="evidence" value="ECO:0007669"/>
    <property type="project" value="UniProtKB-KW"/>
</dbReference>
<evidence type="ECO:0000256" key="2">
    <source>
        <dbReference type="ARBA" id="ARBA00022722"/>
    </source>
</evidence>
<proteinExistence type="inferred from homology"/>
<sequence>MTSLLVDTSVLIKWFHSEGESELAEARAIRDSHVHGDLDAHVLDLAIYEVGNVLARALRWGADDVADQLDDLVAIVGSPLVMSQDWLHDAARLADTHSLSFYDASWAATSVALKIPLVSADRRLLAAGLAETASEVAERLRLST</sequence>
<dbReference type="PANTHER" id="PTHR35901:SF1">
    <property type="entry name" value="EXONUCLEASE VAPC9"/>
    <property type="match status" value="1"/>
</dbReference>
<evidence type="ECO:0000256" key="3">
    <source>
        <dbReference type="ARBA" id="ARBA00022723"/>
    </source>
</evidence>
<comment type="cofactor">
    <cofactor evidence="6">
        <name>Mg(2+)</name>
        <dbReference type="ChEBI" id="CHEBI:18420"/>
    </cofactor>
</comment>
<dbReference type="Gene3D" id="3.40.50.1010">
    <property type="entry name" value="5'-nuclease"/>
    <property type="match status" value="1"/>
</dbReference>
<dbReference type="SUPFAM" id="SSF88723">
    <property type="entry name" value="PIN domain-like"/>
    <property type="match status" value="1"/>
</dbReference>
<evidence type="ECO:0000313" key="9">
    <source>
        <dbReference type="Proteomes" id="UP000559182"/>
    </source>
</evidence>
<feature type="domain" description="PIN" evidence="7">
    <location>
        <begin position="5"/>
        <end position="125"/>
    </location>
</feature>
<comment type="function">
    <text evidence="6">Toxic component of a toxin-antitoxin (TA) system. An RNase.</text>
</comment>
<comment type="similarity">
    <text evidence="6">Belongs to the PINc/VapC protein family.</text>
</comment>
<organism evidence="8 9">
    <name type="scientific">Flexivirga oryzae</name>
    <dbReference type="NCBI Taxonomy" id="1794944"/>
    <lineage>
        <taxon>Bacteria</taxon>
        <taxon>Bacillati</taxon>
        <taxon>Actinomycetota</taxon>
        <taxon>Actinomycetes</taxon>
        <taxon>Micrococcales</taxon>
        <taxon>Dermacoccaceae</taxon>
        <taxon>Flexivirga</taxon>
    </lineage>
</organism>
<dbReference type="PANTHER" id="PTHR35901">
    <property type="entry name" value="RIBONUCLEASE VAPC3"/>
    <property type="match status" value="1"/>
</dbReference>
<dbReference type="InterPro" id="IPR029060">
    <property type="entry name" value="PIN-like_dom_sf"/>
</dbReference>
<evidence type="ECO:0000313" key="8">
    <source>
        <dbReference type="EMBL" id="MBB2891672.1"/>
    </source>
</evidence>
<dbReference type="GO" id="GO:0000287">
    <property type="term" value="F:magnesium ion binding"/>
    <property type="evidence" value="ECO:0007669"/>
    <property type="project" value="UniProtKB-UniRule"/>
</dbReference>
<dbReference type="EC" id="3.1.-.-" evidence="6"/>
<keyword evidence="2 6" id="KW-0540">Nuclease</keyword>
<dbReference type="Pfam" id="PF01850">
    <property type="entry name" value="PIN"/>
    <property type="match status" value="1"/>
</dbReference>
<evidence type="ECO:0000256" key="1">
    <source>
        <dbReference type="ARBA" id="ARBA00022649"/>
    </source>
</evidence>
<dbReference type="AlphaFoldDB" id="A0A839NAP3"/>
<name>A0A839NAP3_9MICO</name>
<keyword evidence="9" id="KW-1185">Reference proteome</keyword>
<evidence type="ECO:0000256" key="5">
    <source>
        <dbReference type="ARBA" id="ARBA00022842"/>
    </source>
</evidence>
<keyword evidence="4 6" id="KW-0378">Hydrolase</keyword>
<dbReference type="GO" id="GO:0004540">
    <property type="term" value="F:RNA nuclease activity"/>
    <property type="evidence" value="ECO:0007669"/>
    <property type="project" value="InterPro"/>
</dbReference>
<gene>
    <name evidence="6" type="primary">vapC</name>
    <name evidence="8" type="ORF">FHU39_001656</name>
</gene>
<dbReference type="Proteomes" id="UP000559182">
    <property type="component" value="Unassembled WGS sequence"/>
</dbReference>
<feature type="binding site" evidence="6">
    <location>
        <position position="103"/>
    </location>
    <ligand>
        <name>Mg(2+)</name>
        <dbReference type="ChEBI" id="CHEBI:18420"/>
    </ligand>
</feature>
<evidence type="ECO:0000259" key="7">
    <source>
        <dbReference type="Pfam" id="PF01850"/>
    </source>
</evidence>
<dbReference type="InterPro" id="IPR022907">
    <property type="entry name" value="VapC_family"/>
</dbReference>
<dbReference type="InterPro" id="IPR051619">
    <property type="entry name" value="TypeII_TA_RNase_PINc/VapC"/>
</dbReference>
<reference evidence="8 9" key="1">
    <citation type="submission" date="2020-08" db="EMBL/GenBank/DDBJ databases">
        <title>Sequencing the genomes of 1000 actinobacteria strains.</title>
        <authorList>
            <person name="Klenk H.-P."/>
        </authorList>
    </citation>
    <scope>NUCLEOTIDE SEQUENCE [LARGE SCALE GENOMIC DNA]</scope>
    <source>
        <strain evidence="8 9">DSM 105369</strain>
    </source>
</reference>
<dbReference type="EMBL" id="JACHVQ010000001">
    <property type="protein sequence ID" value="MBB2891672.1"/>
    <property type="molecule type" value="Genomic_DNA"/>
</dbReference>
<dbReference type="InterPro" id="IPR002716">
    <property type="entry name" value="PIN_dom"/>
</dbReference>
<evidence type="ECO:0000256" key="4">
    <source>
        <dbReference type="ARBA" id="ARBA00022801"/>
    </source>
</evidence>